<reference evidence="2" key="1">
    <citation type="submission" date="2020-01" db="EMBL/GenBank/DDBJ databases">
        <authorList>
            <person name="Rat A."/>
        </authorList>
    </citation>
    <scope>NUCLEOTIDE SEQUENCE</scope>
    <source>
        <strain evidence="2">LMG 31231</strain>
    </source>
</reference>
<proteinExistence type="predicted"/>
<comment type="caution">
    <text evidence="2">The sequence shown here is derived from an EMBL/GenBank/DDBJ whole genome shotgun (WGS) entry which is preliminary data.</text>
</comment>
<dbReference type="Gene3D" id="3.10.450.50">
    <property type="match status" value="1"/>
</dbReference>
<keyword evidence="3" id="KW-1185">Reference proteome</keyword>
<organism evidence="2 3">
    <name type="scientific">Neoroseomonas soli</name>
    <dbReference type="NCBI Taxonomy" id="1081025"/>
    <lineage>
        <taxon>Bacteria</taxon>
        <taxon>Pseudomonadati</taxon>
        <taxon>Pseudomonadota</taxon>
        <taxon>Alphaproteobacteria</taxon>
        <taxon>Acetobacterales</taxon>
        <taxon>Acetobacteraceae</taxon>
        <taxon>Neoroseomonas</taxon>
    </lineage>
</organism>
<reference evidence="2" key="2">
    <citation type="journal article" date="2021" name="Syst. Appl. Microbiol.">
        <title>Roseomonas hellenica sp. nov., isolated from roots of wild-growing Alkanna tinctoria.</title>
        <authorList>
            <person name="Rat A."/>
            <person name="Naranjo H.D."/>
            <person name="Lebbe L."/>
            <person name="Cnockaert M."/>
            <person name="Krigas N."/>
            <person name="Grigoriadou K."/>
            <person name="Maloupa E."/>
            <person name="Willems A."/>
        </authorList>
    </citation>
    <scope>NUCLEOTIDE SEQUENCE</scope>
    <source>
        <strain evidence="2">LMG 31231</strain>
    </source>
</reference>
<dbReference type="InterPro" id="IPR011721">
    <property type="entry name" value="CHP02096"/>
</dbReference>
<dbReference type="Proteomes" id="UP001138751">
    <property type="component" value="Unassembled WGS sequence"/>
</dbReference>
<sequence>MGGPGSGACLCCSAPIRARPGPGKETALNTAADLIRSYLDAFNRADRPAMLALLTEDVAHDINQGGRETGRDAFAAFMARMDRCYRERLVDIVVMMETGGSRAAAEFVVEGEYLATDEGLPPATGQRYRLPAGAFYEIRGGRIARVTMFYNLQDWVRQVEGRGE</sequence>
<evidence type="ECO:0000313" key="2">
    <source>
        <dbReference type="EMBL" id="MBR0672294.1"/>
    </source>
</evidence>
<evidence type="ECO:0000259" key="1">
    <source>
        <dbReference type="Pfam" id="PF12680"/>
    </source>
</evidence>
<dbReference type="EMBL" id="JAAEDM010000037">
    <property type="protein sequence ID" value="MBR0672294.1"/>
    <property type="molecule type" value="Genomic_DNA"/>
</dbReference>
<dbReference type="InterPro" id="IPR037401">
    <property type="entry name" value="SnoaL-like"/>
</dbReference>
<name>A0A9X9WYR5_9PROT</name>
<dbReference type="Pfam" id="PF12680">
    <property type="entry name" value="SnoaL_2"/>
    <property type="match status" value="1"/>
</dbReference>
<dbReference type="NCBIfam" id="TIGR02096">
    <property type="entry name" value="ketosteroid isomerase-related protein"/>
    <property type="match status" value="1"/>
</dbReference>
<accession>A0A9X9WYR5</accession>
<gene>
    <name evidence="2" type="ORF">GXW76_14015</name>
</gene>
<evidence type="ECO:0000313" key="3">
    <source>
        <dbReference type="Proteomes" id="UP001138751"/>
    </source>
</evidence>
<dbReference type="InterPro" id="IPR032710">
    <property type="entry name" value="NTF2-like_dom_sf"/>
</dbReference>
<feature type="domain" description="SnoaL-like" evidence="1">
    <location>
        <begin position="35"/>
        <end position="146"/>
    </location>
</feature>
<dbReference type="AlphaFoldDB" id="A0A9X9WYR5"/>
<dbReference type="SUPFAM" id="SSF54427">
    <property type="entry name" value="NTF2-like"/>
    <property type="match status" value="1"/>
</dbReference>
<protein>
    <submittedName>
        <fullName evidence="2">Isopropylmalate/homocitrate/citramalate synthase</fullName>
    </submittedName>
</protein>